<proteinExistence type="predicted"/>
<dbReference type="Pfam" id="PF06089">
    <property type="entry name" value="Asparaginase_II"/>
    <property type="match status" value="1"/>
</dbReference>
<name>A0ABP4Q2Y8_9ACTN</name>
<dbReference type="Proteomes" id="UP001500393">
    <property type="component" value="Unassembled WGS sequence"/>
</dbReference>
<keyword evidence="2" id="KW-1185">Reference proteome</keyword>
<comment type="caution">
    <text evidence="1">The sequence shown here is derived from an EMBL/GenBank/DDBJ whole genome shotgun (WGS) entry which is preliminary data.</text>
</comment>
<dbReference type="PANTHER" id="PTHR42110">
    <property type="entry name" value="L-ASPARAGINASE, PUTATIVE (AFU_ORTHOLOGUE AFUA_3G11890)-RELATED"/>
    <property type="match status" value="1"/>
</dbReference>
<dbReference type="InterPro" id="IPR010349">
    <property type="entry name" value="Asparaginase_II"/>
</dbReference>
<protein>
    <submittedName>
        <fullName evidence="1">Asparaginase</fullName>
    </submittedName>
</protein>
<evidence type="ECO:0000313" key="2">
    <source>
        <dbReference type="Proteomes" id="UP001500393"/>
    </source>
</evidence>
<dbReference type="EMBL" id="BAAAOS010000048">
    <property type="protein sequence ID" value="GAA1599152.1"/>
    <property type="molecule type" value="Genomic_DNA"/>
</dbReference>
<dbReference type="PANTHER" id="PTHR42110:SF1">
    <property type="entry name" value="L-ASPARAGINASE, PUTATIVE (AFU_ORTHOLOGUE AFUA_3G11890)-RELATED"/>
    <property type="match status" value="1"/>
</dbReference>
<organism evidence="1 2">
    <name type="scientific">Kribbella sancticallisti</name>
    <dbReference type="NCBI Taxonomy" id="460087"/>
    <lineage>
        <taxon>Bacteria</taxon>
        <taxon>Bacillati</taxon>
        <taxon>Actinomycetota</taxon>
        <taxon>Actinomycetes</taxon>
        <taxon>Propionibacteriales</taxon>
        <taxon>Kribbellaceae</taxon>
        <taxon>Kribbella</taxon>
    </lineage>
</organism>
<evidence type="ECO:0000313" key="1">
    <source>
        <dbReference type="EMBL" id="GAA1599152.1"/>
    </source>
</evidence>
<sequence length="338" mass="34441">MAPPYGFSPPGAVSLRGMANGVPGLEAVEELAEVVRSGFVESRHFGLAVALDPDGKQVFGAGEVDAVVLPRSTAKPLQAVGCIVAGADLSDEEAAIAAGSHTGENRHVALVDGILGSVGLDREALGCPPDRPEDEATRFRLIAEGVGPEKVRMNCSGKHAAMLKATVARGADPAAYLTPDSPVQQILTTEIERLTEATTGIVAIDGCGAPLLGMPLSGLARAFSHLATAAPGTADRHVAEAMRRHPELVGGKGHQNSEVMRLLPGVIAKGGAEGVIAMATPDGHAVAVKVIDGNPRATTALALALLEKCGLDVSAAAELRDIAILGGGKPVGEIRSML</sequence>
<reference evidence="2" key="1">
    <citation type="journal article" date="2019" name="Int. J. Syst. Evol. Microbiol.">
        <title>The Global Catalogue of Microorganisms (GCM) 10K type strain sequencing project: providing services to taxonomists for standard genome sequencing and annotation.</title>
        <authorList>
            <consortium name="The Broad Institute Genomics Platform"/>
            <consortium name="The Broad Institute Genome Sequencing Center for Infectious Disease"/>
            <person name="Wu L."/>
            <person name="Ma J."/>
        </authorList>
    </citation>
    <scope>NUCLEOTIDE SEQUENCE [LARGE SCALE GENOMIC DNA]</scope>
    <source>
        <strain evidence="2">JCM 14969</strain>
    </source>
</reference>
<gene>
    <name evidence="1" type="ORF">GCM10009789_61530</name>
</gene>
<accession>A0ABP4Q2Y8</accession>